<protein>
    <submittedName>
        <fullName evidence="9">ABC transporter, permease protein</fullName>
    </submittedName>
</protein>
<sequence>MLSPAKRFNSGKHSLHKSVYFIILLILAAFFLFPLGVTLTNSFMSEQEITTNYGPVTDKSLNGYQDSGADPFARFELIPDIVTLKQYYSVLLKKTQFLFMFWNSVLLTFPIVIGQTLVATLAAYAFAKMKFRGRNVLFFLYIVVMLMPFQVTLVPNYIIAGQLGLLNNPLSIIFPGIFSTFGVFLLKQYMEQIPDSYLEAAKVDGASPFQIFLKIIVPMSRAGIAAMAILVFIDNWNMVEQPLIFLQDATRQPLSPYLAKIVDGEKGLAFAASTLYMLPMLLNFLYAERYLLEGIRLSGIKG</sequence>
<dbReference type="PROSITE" id="PS50928">
    <property type="entry name" value="ABC_TM1"/>
    <property type="match status" value="1"/>
</dbReference>
<dbReference type="GO" id="GO:0055085">
    <property type="term" value="P:transmembrane transport"/>
    <property type="evidence" value="ECO:0007669"/>
    <property type="project" value="InterPro"/>
</dbReference>
<dbReference type="SUPFAM" id="SSF161098">
    <property type="entry name" value="MetI-like"/>
    <property type="match status" value="1"/>
</dbReference>
<evidence type="ECO:0000256" key="1">
    <source>
        <dbReference type="ARBA" id="ARBA00004651"/>
    </source>
</evidence>
<dbReference type="Gene3D" id="1.10.3720.10">
    <property type="entry name" value="MetI-like"/>
    <property type="match status" value="1"/>
</dbReference>
<dbReference type="InterPro" id="IPR000515">
    <property type="entry name" value="MetI-like"/>
</dbReference>
<comment type="subcellular location">
    <subcellularLocation>
        <location evidence="1 7">Cell membrane</location>
        <topology evidence="1 7">Multi-pass membrane protein</topology>
    </subcellularLocation>
</comment>
<feature type="domain" description="ABC transmembrane type-1" evidence="8">
    <location>
        <begin position="101"/>
        <end position="287"/>
    </location>
</feature>
<dbReference type="PANTHER" id="PTHR43744">
    <property type="entry name" value="ABC TRANSPORTER PERMEASE PROTEIN MG189-RELATED-RELATED"/>
    <property type="match status" value="1"/>
</dbReference>
<feature type="transmembrane region" description="Helical" evidence="7">
    <location>
        <begin position="99"/>
        <end position="126"/>
    </location>
</feature>
<evidence type="ECO:0000256" key="6">
    <source>
        <dbReference type="ARBA" id="ARBA00023136"/>
    </source>
</evidence>
<dbReference type="AlphaFoldDB" id="A0A098AY20"/>
<feature type="transmembrane region" description="Helical" evidence="7">
    <location>
        <begin position="172"/>
        <end position="190"/>
    </location>
</feature>
<evidence type="ECO:0000256" key="7">
    <source>
        <dbReference type="RuleBase" id="RU363032"/>
    </source>
</evidence>
<evidence type="ECO:0000256" key="4">
    <source>
        <dbReference type="ARBA" id="ARBA00022692"/>
    </source>
</evidence>
<evidence type="ECO:0000256" key="2">
    <source>
        <dbReference type="ARBA" id="ARBA00022448"/>
    </source>
</evidence>
<reference evidence="9" key="1">
    <citation type="submission" date="2014-07" db="EMBL/GenBank/DDBJ databases">
        <authorList>
            <person name="Hornung V.Bastian."/>
        </authorList>
    </citation>
    <scope>NUCLEOTIDE SEQUENCE</scope>
    <source>
        <strain evidence="9">PCE-S</strain>
    </source>
</reference>
<comment type="similarity">
    <text evidence="7">Belongs to the binding-protein-dependent transport system permease family.</text>
</comment>
<keyword evidence="6 7" id="KW-0472">Membrane</keyword>
<evidence type="ECO:0000256" key="3">
    <source>
        <dbReference type="ARBA" id="ARBA00022475"/>
    </source>
</evidence>
<dbReference type="PANTHER" id="PTHR43744:SF8">
    <property type="entry name" value="SN-GLYCEROL-3-PHOSPHATE TRANSPORT SYSTEM PERMEASE PROTEIN UGPE"/>
    <property type="match status" value="1"/>
</dbReference>
<keyword evidence="2 7" id="KW-0813">Transport</keyword>
<feature type="transmembrane region" description="Helical" evidence="7">
    <location>
        <begin position="20"/>
        <end position="39"/>
    </location>
</feature>
<name>A0A098AY20_DESHA</name>
<feature type="transmembrane region" description="Helical" evidence="7">
    <location>
        <begin position="267"/>
        <end position="286"/>
    </location>
</feature>
<dbReference type="CDD" id="cd06261">
    <property type="entry name" value="TM_PBP2"/>
    <property type="match status" value="1"/>
</dbReference>
<evidence type="ECO:0000313" key="9">
    <source>
        <dbReference type="EMBL" id="CDX01002.1"/>
    </source>
</evidence>
<dbReference type="Pfam" id="PF00528">
    <property type="entry name" value="BPD_transp_1"/>
    <property type="match status" value="1"/>
</dbReference>
<keyword evidence="4 7" id="KW-0812">Transmembrane</keyword>
<evidence type="ECO:0000256" key="5">
    <source>
        <dbReference type="ARBA" id="ARBA00022989"/>
    </source>
</evidence>
<gene>
    <name evidence="9" type="ORF">DPCES_1115</name>
</gene>
<accession>A0A098AY20</accession>
<organism evidence="9">
    <name type="scientific">Desulfitobacterium hafniense</name>
    <name type="common">Desulfitobacterium frappieri</name>
    <dbReference type="NCBI Taxonomy" id="49338"/>
    <lineage>
        <taxon>Bacteria</taxon>
        <taxon>Bacillati</taxon>
        <taxon>Bacillota</taxon>
        <taxon>Clostridia</taxon>
        <taxon>Eubacteriales</taxon>
        <taxon>Desulfitobacteriaceae</taxon>
        <taxon>Desulfitobacterium</taxon>
    </lineage>
</organism>
<dbReference type="PATRIC" id="fig|49338.4.peg.1206"/>
<keyword evidence="5 7" id="KW-1133">Transmembrane helix</keyword>
<proteinExistence type="inferred from homology"/>
<dbReference type="GO" id="GO:0005886">
    <property type="term" value="C:plasma membrane"/>
    <property type="evidence" value="ECO:0007669"/>
    <property type="project" value="UniProtKB-SubCell"/>
</dbReference>
<dbReference type="InterPro" id="IPR035906">
    <property type="entry name" value="MetI-like_sf"/>
</dbReference>
<dbReference type="EMBL" id="LK996017">
    <property type="protein sequence ID" value="CDX01002.1"/>
    <property type="molecule type" value="Genomic_DNA"/>
</dbReference>
<keyword evidence="3" id="KW-1003">Cell membrane</keyword>
<feature type="transmembrane region" description="Helical" evidence="7">
    <location>
        <begin position="211"/>
        <end position="233"/>
    </location>
</feature>
<dbReference type="RefSeq" id="WP_005814246.1">
    <property type="nucleotide sequence ID" value="NZ_CABKQQ010000051.1"/>
</dbReference>
<feature type="transmembrane region" description="Helical" evidence="7">
    <location>
        <begin position="138"/>
        <end position="160"/>
    </location>
</feature>
<evidence type="ECO:0000259" key="8">
    <source>
        <dbReference type="PROSITE" id="PS50928"/>
    </source>
</evidence>